<dbReference type="EMBL" id="WXEX01000003">
    <property type="protein sequence ID" value="MZP42222.1"/>
    <property type="molecule type" value="Genomic_DNA"/>
</dbReference>
<dbReference type="PROSITE" id="PS51379">
    <property type="entry name" value="4FE4S_FER_2"/>
    <property type="match status" value="2"/>
</dbReference>
<feature type="domain" description="4Fe-4S ferredoxin-type" evidence="8">
    <location>
        <begin position="156"/>
        <end position="186"/>
    </location>
</feature>
<organism evidence="9 10">
    <name type="scientific">Heliomicrobium gestii</name>
    <name type="common">Heliobacterium gestii</name>
    <dbReference type="NCBI Taxonomy" id="2699"/>
    <lineage>
        <taxon>Bacteria</taxon>
        <taxon>Bacillati</taxon>
        <taxon>Bacillota</taxon>
        <taxon>Clostridia</taxon>
        <taxon>Eubacteriales</taxon>
        <taxon>Heliobacteriaceae</taxon>
        <taxon>Heliomicrobium</taxon>
    </lineage>
</organism>
<dbReference type="Gene3D" id="3.30.70.20">
    <property type="match status" value="1"/>
</dbReference>
<dbReference type="RefSeq" id="WP_161260802.1">
    <property type="nucleotide sequence ID" value="NZ_JAFBDC010000006.1"/>
</dbReference>
<keyword evidence="10" id="KW-1185">Reference proteome</keyword>
<dbReference type="PROSITE" id="PS51085">
    <property type="entry name" value="2FE2S_FER_2"/>
    <property type="match status" value="1"/>
</dbReference>
<dbReference type="AlphaFoldDB" id="A0A845L6H2"/>
<dbReference type="PROSITE" id="PS00198">
    <property type="entry name" value="4FE4S_FER_1"/>
    <property type="match status" value="2"/>
</dbReference>
<feature type="domain" description="4Fe-4S ferredoxin-type" evidence="8">
    <location>
        <begin position="189"/>
        <end position="213"/>
    </location>
</feature>
<proteinExistence type="predicted"/>
<comment type="function">
    <text evidence="1">Ferredoxins are iron-sulfur proteins that transfer electrons in a wide variety of metabolic reactions.</text>
</comment>
<dbReference type="SUPFAM" id="SSF54862">
    <property type="entry name" value="4Fe-4S ferredoxins"/>
    <property type="match status" value="1"/>
</dbReference>
<dbReference type="PANTHER" id="PTHR24960">
    <property type="entry name" value="PHOTOSYSTEM I IRON-SULFUR CENTER-RELATED"/>
    <property type="match status" value="1"/>
</dbReference>
<gene>
    <name evidence="9" type="ORF">GTO89_04105</name>
</gene>
<dbReference type="OrthoDB" id="9803192at2"/>
<dbReference type="InterPro" id="IPR001041">
    <property type="entry name" value="2Fe-2S_ferredoxin-type"/>
</dbReference>
<evidence type="ECO:0000256" key="6">
    <source>
        <dbReference type="ARBA" id="ARBA00023014"/>
    </source>
</evidence>
<dbReference type="InterPro" id="IPR017896">
    <property type="entry name" value="4Fe4S_Fe-S-bd"/>
</dbReference>
<keyword evidence="5" id="KW-0408">Iron</keyword>
<dbReference type="Gene3D" id="3.10.20.740">
    <property type="match status" value="1"/>
</dbReference>
<keyword evidence="4" id="KW-0479">Metal-binding</keyword>
<evidence type="ECO:0000259" key="8">
    <source>
        <dbReference type="PROSITE" id="PS51379"/>
    </source>
</evidence>
<evidence type="ECO:0000256" key="1">
    <source>
        <dbReference type="ARBA" id="ARBA00003532"/>
    </source>
</evidence>
<dbReference type="InterPro" id="IPR017900">
    <property type="entry name" value="4Fe4S_Fe_S_CS"/>
</dbReference>
<dbReference type="GO" id="GO:0051539">
    <property type="term" value="F:4 iron, 4 sulfur cluster binding"/>
    <property type="evidence" value="ECO:0007669"/>
    <property type="project" value="UniProtKB-KW"/>
</dbReference>
<sequence>MTENSFLRVTIDGQRLQGKPGMTLFELAREMGISIPHLCHEDSLHQAGGCGLCIVEEESTGRLVKACALPLREGLAVRLKSPAVDDERRANLLRMLQRHRIECAECAKEKICALRRYAQDYKVEFAGELALLPEHPSLPLFPAVKVPTLPLNDDNPFFQRDEQKCTGCGSCERLCPSFGRMSLADTRGDSSCNHCGICLNVCPTAALLEKNPASYAKKTP</sequence>
<keyword evidence="3" id="KW-0004">4Fe-4S</keyword>
<evidence type="ECO:0000256" key="3">
    <source>
        <dbReference type="ARBA" id="ARBA00022485"/>
    </source>
</evidence>
<evidence type="ECO:0000256" key="4">
    <source>
        <dbReference type="ARBA" id="ARBA00022723"/>
    </source>
</evidence>
<evidence type="ECO:0000256" key="5">
    <source>
        <dbReference type="ARBA" id="ARBA00023004"/>
    </source>
</evidence>
<accession>A0A845L6H2</accession>
<reference evidence="9 10" key="1">
    <citation type="submission" date="2020-01" db="EMBL/GenBank/DDBJ databases">
        <title>Whole genome sequence of Heliobacterium gestii DSM 11169.</title>
        <authorList>
            <person name="Kyndt J.A."/>
            <person name="Meyer T.E."/>
        </authorList>
    </citation>
    <scope>NUCLEOTIDE SEQUENCE [LARGE SCALE GENOMIC DNA]</scope>
    <source>
        <strain evidence="9 10">DSM 11169</strain>
    </source>
</reference>
<comment type="caution">
    <text evidence="9">The sequence shown here is derived from an EMBL/GenBank/DDBJ whole genome shotgun (WGS) entry which is preliminary data.</text>
</comment>
<keyword evidence="6" id="KW-0411">Iron-sulfur</keyword>
<evidence type="ECO:0000259" key="7">
    <source>
        <dbReference type="PROSITE" id="PS51085"/>
    </source>
</evidence>
<evidence type="ECO:0000313" key="9">
    <source>
        <dbReference type="EMBL" id="MZP42222.1"/>
    </source>
</evidence>
<feature type="domain" description="2Fe-2S ferredoxin-type" evidence="7">
    <location>
        <begin position="5"/>
        <end position="83"/>
    </location>
</feature>
<dbReference type="SUPFAM" id="SSF54292">
    <property type="entry name" value="2Fe-2S ferredoxin-like"/>
    <property type="match status" value="1"/>
</dbReference>
<protein>
    <recommendedName>
        <fullName evidence="2">Ferredoxin</fullName>
    </recommendedName>
</protein>
<evidence type="ECO:0000256" key="2">
    <source>
        <dbReference type="ARBA" id="ARBA00013529"/>
    </source>
</evidence>
<dbReference type="GO" id="GO:0046872">
    <property type="term" value="F:metal ion binding"/>
    <property type="evidence" value="ECO:0007669"/>
    <property type="project" value="UniProtKB-KW"/>
</dbReference>
<evidence type="ECO:0000313" key="10">
    <source>
        <dbReference type="Proteomes" id="UP000471031"/>
    </source>
</evidence>
<dbReference type="InterPro" id="IPR036010">
    <property type="entry name" value="2Fe-2S_ferredoxin-like_sf"/>
</dbReference>
<dbReference type="Pfam" id="PF13237">
    <property type="entry name" value="Fer4_10"/>
    <property type="match status" value="1"/>
</dbReference>
<dbReference type="CDD" id="cd00207">
    <property type="entry name" value="fer2"/>
    <property type="match status" value="1"/>
</dbReference>
<dbReference type="Pfam" id="PF13510">
    <property type="entry name" value="Fer2_4"/>
    <property type="match status" value="1"/>
</dbReference>
<dbReference type="Proteomes" id="UP000471031">
    <property type="component" value="Unassembled WGS sequence"/>
</dbReference>
<dbReference type="PANTHER" id="PTHR24960:SF84">
    <property type="entry name" value="HYDROGENASE SUBUNIT"/>
    <property type="match status" value="1"/>
</dbReference>
<name>A0A845L6H2_HELGE</name>
<dbReference type="InterPro" id="IPR050157">
    <property type="entry name" value="PSI_iron-sulfur_center"/>
</dbReference>